<gene>
    <name evidence="2" type="ORF">ACRE_042820</name>
</gene>
<protein>
    <recommendedName>
        <fullName evidence="1">CMP/dCMP-type deaminase domain-containing protein</fullName>
    </recommendedName>
</protein>
<reference evidence="3" key="1">
    <citation type="journal article" date="2014" name="Genome Announc.">
        <title>Genome sequence and annotation of Acremonium chrysogenum, producer of the beta-lactam antibiotic cephalosporin C.</title>
        <authorList>
            <person name="Terfehr D."/>
            <person name="Dahlmann T.A."/>
            <person name="Specht T."/>
            <person name="Zadra I."/>
            <person name="Kuernsteiner H."/>
            <person name="Kueck U."/>
        </authorList>
    </citation>
    <scope>NUCLEOTIDE SEQUENCE [LARGE SCALE GENOMIC DNA]</scope>
    <source>
        <strain evidence="3">ATCC 11550 / CBS 779.69 / DSM 880 / IAM 14645 / JCM 23072 / IMI 49137</strain>
    </source>
</reference>
<evidence type="ECO:0000259" key="1">
    <source>
        <dbReference type="PROSITE" id="PS51747"/>
    </source>
</evidence>
<dbReference type="Proteomes" id="UP000029964">
    <property type="component" value="Unassembled WGS sequence"/>
</dbReference>
<dbReference type="GO" id="GO:0006139">
    <property type="term" value="P:nucleobase-containing compound metabolic process"/>
    <property type="evidence" value="ECO:0007669"/>
    <property type="project" value="UniProtKB-ARBA"/>
</dbReference>
<dbReference type="InterPro" id="IPR058535">
    <property type="entry name" value="MafB19-deam"/>
</dbReference>
<dbReference type="PROSITE" id="PS51747">
    <property type="entry name" value="CYT_DCMP_DEAMINASES_2"/>
    <property type="match status" value="1"/>
</dbReference>
<evidence type="ECO:0000313" key="3">
    <source>
        <dbReference type="Proteomes" id="UP000029964"/>
    </source>
</evidence>
<dbReference type="InterPro" id="IPR002125">
    <property type="entry name" value="CMP_dCMP_dom"/>
</dbReference>
<comment type="caution">
    <text evidence="2">The sequence shown here is derived from an EMBL/GenBank/DDBJ whole genome shotgun (WGS) entry which is preliminary data.</text>
</comment>
<dbReference type="InterPro" id="IPR016193">
    <property type="entry name" value="Cytidine_deaminase-like"/>
</dbReference>
<name>A0A086T6D8_HAPC1</name>
<dbReference type="Pfam" id="PF14437">
    <property type="entry name" value="MafB19-deam"/>
    <property type="match status" value="1"/>
</dbReference>
<dbReference type="GO" id="GO:0003824">
    <property type="term" value="F:catalytic activity"/>
    <property type="evidence" value="ECO:0007669"/>
    <property type="project" value="InterPro"/>
</dbReference>
<keyword evidence="3" id="KW-1185">Reference proteome</keyword>
<feature type="domain" description="CMP/dCMP-type deaminase" evidence="1">
    <location>
        <begin position="8"/>
        <end position="127"/>
    </location>
</feature>
<accession>A0A086T6D8</accession>
<dbReference type="Gene3D" id="3.40.140.10">
    <property type="entry name" value="Cytidine Deaminase, domain 2"/>
    <property type="match status" value="1"/>
</dbReference>
<proteinExistence type="predicted"/>
<dbReference type="EMBL" id="JPKY01000040">
    <property type="protein sequence ID" value="KFH44920.1"/>
    <property type="molecule type" value="Genomic_DNA"/>
</dbReference>
<dbReference type="CDD" id="cd01285">
    <property type="entry name" value="nucleoside_deaminase"/>
    <property type="match status" value="1"/>
</dbReference>
<dbReference type="HOGENOM" id="CLU_025810_5_1_1"/>
<dbReference type="AlphaFoldDB" id="A0A086T6D8"/>
<dbReference type="STRING" id="857340.A0A086T6D8"/>
<sequence length="168" mass="18288">MTDSLNREALELCVKLAREALEAGDAPFGSVLVSGTGKILQHDRNRTVTGAKGDMRPDATLHPEFTLAHWAMLNLDAEERARASVYTSGEHCAMCSAAHAYCGLGPIVYITSTAQYSRWMDEAGVKQGKVLRDLAINDVAPGIQVQGPIEGLDEQVKALHVERWSRRG</sequence>
<dbReference type="SUPFAM" id="SSF53927">
    <property type="entry name" value="Cytidine deaminase-like"/>
    <property type="match status" value="1"/>
</dbReference>
<dbReference type="OrthoDB" id="408702at2759"/>
<evidence type="ECO:0000313" key="2">
    <source>
        <dbReference type="EMBL" id="KFH44920.1"/>
    </source>
</evidence>
<organism evidence="2 3">
    <name type="scientific">Hapsidospora chrysogenum (strain ATCC 11550 / CBS 779.69 / DSM 880 / IAM 14645 / JCM 23072 / IMI 49137)</name>
    <name type="common">Acremonium chrysogenum</name>
    <dbReference type="NCBI Taxonomy" id="857340"/>
    <lineage>
        <taxon>Eukaryota</taxon>
        <taxon>Fungi</taxon>
        <taxon>Dikarya</taxon>
        <taxon>Ascomycota</taxon>
        <taxon>Pezizomycotina</taxon>
        <taxon>Sordariomycetes</taxon>
        <taxon>Hypocreomycetidae</taxon>
        <taxon>Hypocreales</taxon>
        <taxon>Bionectriaceae</taxon>
        <taxon>Hapsidospora</taxon>
    </lineage>
</organism>